<dbReference type="AlphaFoldDB" id="A0AAE3IML2"/>
<dbReference type="EMBL" id="JAOTPL010000009">
    <property type="protein sequence ID" value="MCU7694384.1"/>
    <property type="molecule type" value="Genomic_DNA"/>
</dbReference>
<dbReference type="RefSeq" id="WP_263037870.1">
    <property type="nucleotide sequence ID" value="NZ_JAOTPL010000009.1"/>
</dbReference>
<sequence length="70" mass="8111">MKHCLGCCMTPNNGLTGFVALKQWEKKFNKEVKYNTLLKYCILKFGAKTKVARKSHVSKDQDKVEDFKKL</sequence>
<name>A0AAE3IML2_9BACT</name>
<comment type="caution">
    <text evidence="1">The sequence shown here is derived from an EMBL/GenBank/DDBJ whole genome shotgun (WGS) entry which is preliminary data.</text>
</comment>
<keyword evidence="2" id="KW-1185">Reference proteome</keyword>
<protein>
    <submittedName>
        <fullName evidence="1">Uncharacterized protein</fullName>
    </submittedName>
</protein>
<reference evidence="1" key="1">
    <citation type="submission" date="2022-10" db="EMBL/GenBank/DDBJ databases">
        <authorList>
            <person name="Kim H.S."/>
            <person name="Kim J.-S."/>
            <person name="Suh M.K."/>
            <person name="Eom M.K."/>
            <person name="Lee J.-S."/>
        </authorList>
    </citation>
    <scope>NUCLEOTIDE SEQUENCE</scope>
    <source>
        <strain evidence="1">LIP-5</strain>
    </source>
</reference>
<organism evidence="1 2">
    <name type="scientific">Haoranjiania flava</name>
    <dbReference type="NCBI Taxonomy" id="1856322"/>
    <lineage>
        <taxon>Bacteria</taxon>
        <taxon>Pseudomonadati</taxon>
        <taxon>Bacteroidota</taxon>
        <taxon>Chitinophagia</taxon>
        <taxon>Chitinophagales</taxon>
        <taxon>Chitinophagaceae</taxon>
        <taxon>Haoranjiania</taxon>
    </lineage>
</organism>
<gene>
    <name evidence="1" type="ORF">OD355_07630</name>
</gene>
<evidence type="ECO:0000313" key="2">
    <source>
        <dbReference type="Proteomes" id="UP001209317"/>
    </source>
</evidence>
<accession>A0AAE3IML2</accession>
<dbReference type="Proteomes" id="UP001209317">
    <property type="component" value="Unassembled WGS sequence"/>
</dbReference>
<evidence type="ECO:0000313" key="1">
    <source>
        <dbReference type="EMBL" id="MCU7694384.1"/>
    </source>
</evidence>
<proteinExistence type="predicted"/>